<name>W0JV59_9EURY</name>
<reference evidence="1 2" key="1">
    <citation type="submission" date="2014-01" db="EMBL/GenBank/DDBJ databases">
        <authorList>
            <consortium name="DOE Joint Genome Institute"/>
            <person name="Anderson I."/>
            <person name="Huntemann M."/>
            <person name="Han J."/>
            <person name="Chen A."/>
            <person name="Kyrpides N."/>
            <person name="Mavromatis K."/>
            <person name="Markowitz V."/>
            <person name="Palaniappan K."/>
            <person name="Ivanova N."/>
            <person name="Schaumberg A."/>
            <person name="Pati A."/>
            <person name="Liolios K."/>
            <person name="Nordberg H.P."/>
            <person name="Cantor M.N."/>
            <person name="Hua S.X."/>
            <person name="Woyke T."/>
        </authorList>
    </citation>
    <scope>NUCLEOTIDE SEQUENCE [LARGE SCALE GENOMIC DNA]</scope>
    <source>
        <strain evidence="1 2">XH-48</strain>
    </source>
</reference>
<evidence type="ECO:0000313" key="2">
    <source>
        <dbReference type="Proteomes" id="UP000019024"/>
    </source>
</evidence>
<evidence type="ECO:0000313" key="1">
    <source>
        <dbReference type="EMBL" id="AHG01155.1"/>
    </source>
</evidence>
<dbReference type="KEGG" id="hlr:HALLA_18305"/>
<sequence>MSGDTLGFVGSVRHRRLASNQQMEVGVSATVFQ</sequence>
<proteinExistence type="predicted"/>
<protein>
    <submittedName>
        <fullName evidence="1">Uncharacterized protein</fullName>
    </submittedName>
</protein>
<gene>
    <name evidence="1" type="ORF">HALLA_18305</name>
</gene>
<dbReference type="Proteomes" id="UP000019024">
    <property type="component" value="Chromosome"/>
</dbReference>
<dbReference type="STRING" id="797299.HALLA_18305"/>
<keyword evidence="2" id="KW-1185">Reference proteome</keyword>
<dbReference type="EMBL" id="CP007055">
    <property type="protein sequence ID" value="AHG01155.1"/>
    <property type="molecule type" value="Genomic_DNA"/>
</dbReference>
<accession>W0JV59</accession>
<organism evidence="1 2">
    <name type="scientific">Halostagnicola larsenii XH-48</name>
    <dbReference type="NCBI Taxonomy" id="797299"/>
    <lineage>
        <taxon>Archaea</taxon>
        <taxon>Methanobacteriati</taxon>
        <taxon>Methanobacteriota</taxon>
        <taxon>Stenosarchaea group</taxon>
        <taxon>Halobacteria</taxon>
        <taxon>Halobacteriales</taxon>
        <taxon>Natrialbaceae</taxon>
        <taxon>Halostagnicola</taxon>
    </lineage>
</organism>
<dbReference type="HOGENOM" id="CLU_3379872_0_0_2"/>
<dbReference type="AlphaFoldDB" id="W0JV59"/>